<dbReference type="GO" id="GO:0006950">
    <property type="term" value="P:response to stress"/>
    <property type="evidence" value="ECO:0007669"/>
    <property type="project" value="TreeGrafter"/>
</dbReference>
<feature type="compositionally biased region" description="Basic and acidic residues" evidence="1">
    <location>
        <begin position="327"/>
        <end position="345"/>
    </location>
</feature>
<dbReference type="Gene3D" id="3.40.710.10">
    <property type="entry name" value="DD-peptidase/beta-lactamase superfamily"/>
    <property type="match status" value="1"/>
</dbReference>
<dbReference type="AlphaFoldDB" id="A0A975M7P3"/>
<evidence type="ECO:0000256" key="1">
    <source>
        <dbReference type="SAM" id="MobiDB-lite"/>
    </source>
</evidence>
<evidence type="ECO:0000313" key="4">
    <source>
        <dbReference type="Proteomes" id="UP000676885"/>
    </source>
</evidence>
<organism evidence="3 4">
    <name type="scientific">Arthrobacter jiangjiafuii</name>
    <dbReference type="NCBI Taxonomy" id="2817475"/>
    <lineage>
        <taxon>Bacteria</taxon>
        <taxon>Bacillati</taxon>
        <taxon>Actinomycetota</taxon>
        <taxon>Actinomycetes</taxon>
        <taxon>Micrococcales</taxon>
        <taxon>Micrococcaceae</taxon>
        <taxon>Arthrobacter</taxon>
    </lineage>
</organism>
<keyword evidence="3" id="KW-0238">DNA-binding</keyword>
<dbReference type="GO" id="GO:0003677">
    <property type="term" value="F:DNA binding"/>
    <property type="evidence" value="ECO:0007669"/>
    <property type="project" value="UniProtKB-KW"/>
</dbReference>
<evidence type="ECO:0000313" key="3">
    <source>
        <dbReference type="EMBL" id="QWC11491.1"/>
    </source>
</evidence>
<dbReference type="Proteomes" id="UP000676885">
    <property type="component" value="Chromosome"/>
</dbReference>
<dbReference type="Pfam" id="PF01047">
    <property type="entry name" value="MarR"/>
    <property type="match status" value="1"/>
</dbReference>
<keyword evidence="4" id="KW-1185">Reference proteome</keyword>
<name>A0A975M7P3_9MICC</name>
<dbReference type="InterPro" id="IPR012338">
    <property type="entry name" value="Beta-lactam/transpept-like"/>
</dbReference>
<feature type="domain" description="HTH marR-type" evidence="2">
    <location>
        <begin position="305"/>
        <end position="465"/>
    </location>
</feature>
<dbReference type="InterPro" id="IPR036390">
    <property type="entry name" value="WH_DNA-bd_sf"/>
</dbReference>
<gene>
    <name evidence="3" type="ORF">KKR91_08095</name>
</gene>
<dbReference type="PANTHER" id="PTHR33164:SF43">
    <property type="entry name" value="HTH-TYPE TRANSCRIPTIONAL REPRESSOR YETL"/>
    <property type="match status" value="1"/>
</dbReference>
<feature type="region of interest" description="Disordered" evidence="1">
    <location>
        <begin position="255"/>
        <end position="299"/>
    </location>
</feature>
<dbReference type="PRINTS" id="PR00598">
    <property type="entry name" value="HTHMARR"/>
</dbReference>
<protein>
    <submittedName>
        <fullName evidence="3">Winged helix DNA-binding protein</fullName>
    </submittedName>
</protein>
<proteinExistence type="predicted"/>
<dbReference type="SUPFAM" id="SSF46785">
    <property type="entry name" value="Winged helix' DNA-binding domain"/>
    <property type="match status" value="1"/>
</dbReference>
<dbReference type="SMART" id="SM00347">
    <property type="entry name" value="HTH_MARR"/>
    <property type="match status" value="1"/>
</dbReference>
<feature type="region of interest" description="Disordered" evidence="1">
    <location>
        <begin position="322"/>
        <end position="369"/>
    </location>
</feature>
<dbReference type="InterPro" id="IPR039422">
    <property type="entry name" value="MarR/SlyA-like"/>
</dbReference>
<dbReference type="InterPro" id="IPR000835">
    <property type="entry name" value="HTH_MarR-typ"/>
</dbReference>
<dbReference type="KEGG" id="ajg:KKR91_08095"/>
<dbReference type="Pfam" id="PF00144">
    <property type="entry name" value="Beta-lactamase"/>
    <property type="match status" value="1"/>
</dbReference>
<dbReference type="EMBL" id="CP076022">
    <property type="protein sequence ID" value="QWC11491.1"/>
    <property type="molecule type" value="Genomic_DNA"/>
</dbReference>
<accession>A0A975M7P3</accession>
<dbReference type="Gene3D" id="1.10.10.10">
    <property type="entry name" value="Winged helix-like DNA-binding domain superfamily/Winged helix DNA-binding domain"/>
    <property type="match status" value="1"/>
</dbReference>
<reference evidence="3 4" key="1">
    <citation type="submission" date="2021-05" db="EMBL/GenBank/DDBJ databases">
        <title>Novel species in genus Arthrobacter.</title>
        <authorList>
            <person name="Zhang G."/>
        </authorList>
    </citation>
    <scope>NUCLEOTIDE SEQUENCE [LARGE SCALE GENOMIC DNA]</scope>
    <source>
        <strain evidence="4">zg-ZUI227</strain>
    </source>
</reference>
<dbReference type="InterPro" id="IPR036388">
    <property type="entry name" value="WH-like_DNA-bd_sf"/>
</dbReference>
<dbReference type="GO" id="GO:0003700">
    <property type="term" value="F:DNA-binding transcription factor activity"/>
    <property type="evidence" value="ECO:0007669"/>
    <property type="project" value="InterPro"/>
</dbReference>
<dbReference type="RefSeq" id="WP_210228509.1">
    <property type="nucleotide sequence ID" value="NZ_CP076022.1"/>
</dbReference>
<dbReference type="PROSITE" id="PS50995">
    <property type="entry name" value="HTH_MARR_2"/>
    <property type="match status" value="1"/>
</dbReference>
<dbReference type="PANTHER" id="PTHR33164">
    <property type="entry name" value="TRANSCRIPTIONAL REGULATOR, MARR FAMILY"/>
    <property type="match status" value="1"/>
</dbReference>
<sequence>MRRRVWRSCRPGTGFRARARLVQERICAPFHLSATGFPTGTERFPAAYEAVDGALREAVEYSDALAGPPQFESLAGGMVSTVPDYRTFLAVPADDVVLPPALRQQMTEDQGAGRPRGVVVRAGNVGLVRRVRGGRRGLSRRGYWRPLHPAFPWRTTGHPRLLLGQPCRRPEEHIHLISLSDSAGRDQLLTTDADADAVDDQDAGQIGGAALNIQVDRGSRLQDGGWATINGGTVARPVKVLASSRQMPVLMFSSKYGSSSGSSRLDDGSPAGVWSPQSAGPGRAGRRRRRCVRSPCYRSPPRAIPPPLIPLRFVTIPPLRSGGIVTKRRDSPYRGDDEAEPHDPLGHGVAGEPSPQAGRRSPMAAARSGSRWPKNRICFVSMPAMLRIAPRSATEVVDQLQEKGLVERTPDPTDRRATQISLSDAGLTLLERIRSARRREADEYFSGLTAEACRELARILGQLAADGRKGRQR</sequence>
<dbReference type="SUPFAM" id="SSF56601">
    <property type="entry name" value="beta-lactamase/transpeptidase-like"/>
    <property type="match status" value="1"/>
</dbReference>
<dbReference type="InterPro" id="IPR001466">
    <property type="entry name" value="Beta-lactam-related"/>
</dbReference>
<evidence type="ECO:0000259" key="2">
    <source>
        <dbReference type="PROSITE" id="PS50995"/>
    </source>
</evidence>